<organism evidence="1">
    <name type="scientific">marine sediment metagenome</name>
    <dbReference type="NCBI Taxonomy" id="412755"/>
    <lineage>
        <taxon>unclassified sequences</taxon>
        <taxon>metagenomes</taxon>
        <taxon>ecological metagenomes</taxon>
    </lineage>
</organism>
<gene>
    <name evidence="1" type="ORF">S01H1_41090</name>
</gene>
<dbReference type="EMBL" id="BARS01026042">
    <property type="protein sequence ID" value="GAG11157.1"/>
    <property type="molecule type" value="Genomic_DNA"/>
</dbReference>
<reference evidence="1" key="1">
    <citation type="journal article" date="2014" name="Front. Microbiol.">
        <title>High frequency of phylogenetically diverse reductive dehalogenase-homologous genes in deep subseafloor sedimentary metagenomes.</title>
        <authorList>
            <person name="Kawai M."/>
            <person name="Futagami T."/>
            <person name="Toyoda A."/>
            <person name="Takaki Y."/>
            <person name="Nishi S."/>
            <person name="Hori S."/>
            <person name="Arai W."/>
            <person name="Tsubouchi T."/>
            <person name="Morono Y."/>
            <person name="Uchiyama I."/>
            <person name="Ito T."/>
            <person name="Fujiyama A."/>
            <person name="Inagaki F."/>
            <person name="Takami H."/>
        </authorList>
    </citation>
    <scope>NUCLEOTIDE SEQUENCE</scope>
    <source>
        <strain evidence="1">Expedition CK06-06</strain>
    </source>
</reference>
<accession>X0VIY1</accession>
<protein>
    <submittedName>
        <fullName evidence="1">Uncharacterized protein</fullName>
    </submittedName>
</protein>
<comment type="caution">
    <text evidence="1">The sequence shown here is derived from an EMBL/GenBank/DDBJ whole genome shotgun (WGS) entry which is preliminary data.</text>
</comment>
<sequence length="74" mass="8243">MTETKHTPEPWKVIRADVEGMERAYICQVNESSPYVARVVSRPIDTRDANAARIVAAEFVQAQKVLAEVEGCNP</sequence>
<proteinExistence type="predicted"/>
<name>X0VIY1_9ZZZZ</name>
<evidence type="ECO:0000313" key="1">
    <source>
        <dbReference type="EMBL" id="GAG11157.1"/>
    </source>
</evidence>
<dbReference type="AlphaFoldDB" id="X0VIY1"/>